<evidence type="ECO:0000313" key="2">
    <source>
        <dbReference type="Proteomes" id="UP000316621"/>
    </source>
</evidence>
<dbReference type="AlphaFoldDB" id="A0A4Y7J7U3"/>
<dbReference type="Proteomes" id="UP000316621">
    <property type="component" value="Chromosome 3"/>
</dbReference>
<organism evidence="1 2">
    <name type="scientific">Papaver somniferum</name>
    <name type="common">Opium poppy</name>
    <dbReference type="NCBI Taxonomy" id="3469"/>
    <lineage>
        <taxon>Eukaryota</taxon>
        <taxon>Viridiplantae</taxon>
        <taxon>Streptophyta</taxon>
        <taxon>Embryophyta</taxon>
        <taxon>Tracheophyta</taxon>
        <taxon>Spermatophyta</taxon>
        <taxon>Magnoliopsida</taxon>
        <taxon>Ranunculales</taxon>
        <taxon>Papaveraceae</taxon>
        <taxon>Papaveroideae</taxon>
        <taxon>Papaver</taxon>
    </lineage>
</organism>
<dbReference type="EMBL" id="CM010717">
    <property type="protein sequence ID" value="RZC56877.1"/>
    <property type="molecule type" value="Genomic_DNA"/>
</dbReference>
<protein>
    <submittedName>
        <fullName evidence="1">Uncharacterized protein</fullName>
    </submittedName>
</protein>
<sequence length="130" mass="14330">KTEILIPQTVRYSIVVNGNHTRLVSVKTLVIHKNEGRNIPIYGEEGSLEGGINHDVTAAASIVKINDISLADASDNGTYACVRFDNEDCLNSICQKSTFHNGDVHLSGKLLYGYRRRECLSEVMSGTNFM</sequence>
<keyword evidence="2" id="KW-1185">Reference proteome</keyword>
<reference evidence="1 2" key="1">
    <citation type="journal article" date="2018" name="Science">
        <title>The opium poppy genome and morphinan production.</title>
        <authorList>
            <person name="Guo L."/>
            <person name="Winzer T."/>
            <person name="Yang X."/>
            <person name="Li Y."/>
            <person name="Ning Z."/>
            <person name="He Z."/>
            <person name="Teodor R."/>
            <person name="Lu Y."/>
            <person name="Bowser T.A."/>
            <person name="Graham I.A."/>
            <person name="Ye K."/>
        </authorList>
    </citation>
    <scope>NUCLEOTIDE SEQUENCE [LARGE SCALE GENOMIC DNA]</scope>
    <source>
        <strain evidence="2">cv. HN1</strain>
        <tissue evidence="1">Leaves</tissue>
    </source>
</reference>
<accession>A0A4Y7J7U3</accession>
<evidence type="ECO:0000313" key="1">
    <source>
        <dbReference type="EMBL" id="RZC56877.1"/>
    </source>
</evidence>
<proteinExistence type="predicted"/>
<gene>
    <name evidence="1" type="ORF">C5167_015725</name>
</gene>
<feature type="non-terminal residue" evidence="1">
    <location>
        <position position="1"/>
    </location>
</feature>
<dbReference type="Gramene" id="RZC56877">
    <property type="protein sequence ID" value="RZC56877"/>
    <property type="gene ID" value="C5167_015725"/>
</dbReference>
<name>A0A4Y7J7U3_PAPSO</name>